<name>A0A232FHE1_9HYME</name>
<sequence length="144" mass="16661">MESYMKVATLDLTKDLFLKDKINNWANVNVEINASNWFNEFEPESQSNEDKMHETSNEGTEGFRKRKRRRPKKLIVKKEQSSADEQIQPLIANIIDDPERMNRGRIISCMCAAWSVERSAPIRDVAVLCRAQLREPPLLCCASY</sequence>
<dbReference type="AlphaFoldDB" id="A0A232FHE1"/>
<protein>
    <submittedName>
        <fullName evidence="2">Uncharacterized protein</fullName>
    </submittedName>
</protein>
<gene>
    <name evidence="2" type="ORF">TSAR_011232</name>
</gene>
<dbReference type="EMBL" id="NNAY01000189">
    <property type="protein sequence ID" value="OXU30154.1"/>
    <property type="molecule type" value="Genomic_DNA"/>
</dbReference>
<proteinExistence type="predicted"/>
<keyword evidence="3" id="KW-1185">Reference proteome</keyword>
<feature type="non-terminal residue" evidence="2">
    <location>
        <position position="144"/>
    </location>
</feature>
<feature type="compositionally biased region" description="Basic residues" evidence="1">
    <location>
        <begin position="64"/>
        <end position="75"/>
    </location>
</feature>
<dbReference type="Proteomes" id="UP000215335">
    <property type="component" value="Unassembled WGS sequence"/>
</dbReference>
<reference evidence="2 3" key="1">
    <citation type="journal article" date="2017" name="Curr. Biol.">
        <title>The Evolution of Venom by Co-option of Single-Copy Genes.</title>
        <authorList>
            <person name="Martinson E.O."/>
            <person name="Mrinalini"/>
            <person name="Kelkar Y.D."/>
            <person name="Chang C.H."/>
            <person name="Werren J.H."/>
        </authorList>
    </citation>
    <scope>NUCLEOTIDE SEQUENCE [LARGE SCALE GENOMIC DNA]</scope>
    <source>
        <strain evidence="2 3">Alberta</strain>
        <tissue evidence="2">Whole body</tissue>
    </source>
</reference>
<evidence type="ECO:0000313" key="3">
    <source>
        <dbReference type="Proteomes" id="UP000215335"/>
    </source>
</evidence>
<organism evidence="2 3">
    <name type="scientific">Trichomalopsis sarcophagae</name>
    <dbReference type="NCBI Taxonomy" id="543379"/>
    <lineage>
        <taxon>Eukaryota</taxon>
        <taxon>Metazoa</taxon>
        <taxon>Ecdysozoa</taxon>
        <taxon>Arthropoda</taxon>
        <taxon>Hexapoda</taxon>
        <taxon>Insecta</taxon>
        <taxon>Pterygota</taxon>
        <taxon>Neoptera</taxon>
        <taxon>Endopterygota</taxon>
        <taxon>Hymenoptera</taxon>
        <taxon>Apocrita</taxon>
        <taxon>Proctotrupomorpha</taxon>
        <taxon>Chalcidoidea</taxon>
        <taxon>Pteromalidae</taxon>
        <taxon>Pteromalinae</taxon>
        <taxon>Trichomalopsis</taxon>
    </lineage>
</organism>
<evidence type="ECO:0000256" key="1">
    <source>
        <dbReference type="SAM" id="MobiDB-lite"/>
    </source>
</evidence>
<feature type="region of interest" description="Disordered" evidence="1">
    <location>
        <begin position="41"/>
        <end position="82"/>
    </location>
</feature>
<comment type="caution">
    <text evidence="2">The sequence shown here is derived from an EMBL/GenBank/DDBJ whole genome shotgun (WGS) entry which is preliminary data.</text>
</comment>
<accession>A0A232FHE1</accession>
<evidence type="ECO:0000313" key="2">
    <source>
        <dbReference type="EMBL" id="OXU30154.1"/>
    </source>
</evidence>